<sequence length="342" mass="38258">MANLITLFVDNLADKVDPFSLRRKFTDYGIVRDVFIPNKRGKNSGKRFGFVRFDCPVSADVAIEKANGSRFLENTIIVKRAAFNKNGLVNSVKVSEFPANNKNFHNSHSPGTRRVPAQEHTFSAGDLRLSQSEHNQGAFISYANVVTGKKSLEPNRFIVKAQEEDIEWLERSIVARLHTHRDVESIREAFIAEGVWNIHIREMGGNLVLLTFPSPHDMNCMLEGGDLSWLFNWDNVIRDGEKIDDENVDNDVACLEEKTNLREHDEDPGSHCNDVSSNGESLSLSGSGGLDKQDMDGSNASNLGGDYSGRANSVWLRIPPLRLPQMLASQLFPLSLMSRWSI</sequence>
<evidence type="ECO:0000313" key="1">
    <source>
        <dbReference type="EMBL" id="KAH7855668.1"/>
    </source>
</evidence>
<dbReference type="EMBL" id="CM037161">
    <property type="protein sequence ID" value="KAH7855668.1"/>
    <property type="molecule type" value="Genomic_DNA"/>
</dbReference>
<gene>
    <name evidence="1" type="ORF">Vadar_027490</name>
</gene>
<evidence type="ECO:0000313" key="2">
    <source>
        <dbReference type="Proteomes" id="UP000828048"/>
    </source>
</evidence>
<comment type="caution">
    <text evidence="1">The sequence shown here is derived from an EMBL/GenBank/DDBJ whole genome shotgun (WGS) entry which is preliminary data.</text>
</comment>
<proteinExistence type="predicted"/>
<reference evidence="1 2" key="1">
    <citation type="journal article" date="2021" name="Hortic Res">
        <title>High-quality reference genome and annotation aids understanding of berry development for evergreen blueberry (Vaccinium darrowii).</title>
        <authorList>
            <person name="Yu J."/>
            <person name="Hulse-Kemp A.M."/>
            <person name="Babiker E."/>
            <person name="Staton M."/>
        </authorList>
    </citation>
    <scope>NUCLEOTIDE SEQUENCE [LARGE SCALE GENOMIC DNA]</scope>
    <source>
        <strain evidence="2">cv. NJ 8807/NJ 8810</strain>
        <tissue evidence="1">Young leaf</tissue>
    </source>
</reference>
<accession>A0ACB7YQJ7</accession>
<keyword evidence="2" id="KW-1185">Reference proteome</keyword>
<protein>
    <submittedName>
        <fullName evidence="1">Uncharacterized protein</fullName>
    </submittedName>
</protein>
<dbReference type="Proteomes" id="UP000828048">
    <property type="component" value="Chromosome 11"/>
</dbReference>
<name>A0ACB7YQJ7_9ERIC</name>
<organism evidence="1 2">
    <name type="scientific">Vaccinium darrowii</name>
    <dbReference type="NCBI Taxonomy" id="229202"/>
    <lineage>
        <taxon>Eukaryota</taxon>
        <taxon>Viridiplantae</taxon>
        <taxon>Streptophyta</taxon>
        <taxon>Embryophyta</taxon>
        <taxon>Tracheophyta</taxon>
        <taxon>Spermatophyta</taxon>
        <taxon>Magnoliopsida</taxon>
        <taxon>eudicotyledons</taxon>
        <taxon>Gunneridae</taxon>
        <taxon>Pentapetalae</taxon>
        <taxon>asterids</taxon>
        <taxon>Ericales</taxon>
        <taxon>Ericaceae</taxon>
        <taxon>Vaccinioideae</taxon>
        <taxon>Vaccinieae</taxon>
        <taxon>Vaccinium</taxon>
    </lineage>
</organism>